<proteinExistence type="predicted"/>
<dbReference type="EMBL" id="UGQM01000001">
    <property type="protein sequence ID" value="STZ45748.1"/>
    <property type="molecule type" value="Genomic_DNA"/>
</dbReference>
<dbReference type="Proteomes" id="UP000254291">
    <property type="component" value="Unassembled WGS sequence"/>
</dbReference>
<sequence length="447" mass="47692">MSAEDADVSVGWGSFGGMFESLFDIDEGASQAELRAVVERCERLKSAAAAAQARATALWAAKRAAAEEAAGVPARRRGKGLASEVALARRDAPVKGGQHLGFAKALMGEMPHTWAALECGALSEWRATLIVRESACLSVEDRRRLDAEMCADVSRFEGWGNKRVEAEAKKIAARLDVAAVVERADKAAAQARVSCRPAPNGMVYFTVLLPLAQGIGMYAALKHHADTTFDGRSRGQVMTDTAFERITGRSAGTAVPVEVNLVMADTTLAGDDDCPGWLDGYGPVPAGFCRALTGDAVADKGARATLRRLYRHPRSGQLVAMESRARLFPKGLATLIDRRDQTCRTPYCDAPIRHHDHATPDRAGGKTSAENGLGECAACNYAKEAPGWQVSAGTQDGSHTARWVTPTGAVHYSIAPTLPGPPVRRRISDTEGRLSIDLITFDKPDAA</sequence>
<name>A0A378SUH7_9MYCO</name>
<dbReference type="AlphaFoldDB" id="A0A378SUH7"/>
<gene>
    <name evidence="1" type="ORF">NCTC10742_05009</name>
</gene>
<reference evidence="1 2" key="1">
    <citation type="submission" date="2018-06" db="EMBL/GenBank/DDBJ databases">
        <authorList>
            <consortium name="Pathogen Informatics"/>
            <person name="Doyle S."/>
        </authorList>
    </citation>
    <scope>NUCLEOTIDE SEQUENCE [LARGE SCALE GENOMIC DNA]</scope>
    <source>
        <strain evidence="1 2">NCTC10742</strain>
    </source>
</reference>
<organism evidence="1 2">
    <name type="scientific">Mycolicibacterium gilvum</name>
    <dbReference type="NCBI Taxonomy" id="1804"/>
    <lineage>
        <taxon>Bacteria</taxon>
        <taxon>Bacillati</taxon>
        <taxon>Actinomycetota</taxon>
        <taxon>Actinomycetes</taxon>
        <taxon>Mycobacteriales</taxon>
        <taxon>Mycobacteriaceae</taxon>
        <taxon>Mycolicibacterium</taxon>
    </lineage>
</organism>
<protein>
    <submittedName>
        <fullName evidence="1">HNH nuclease</fullName>
    </submittedName>
</protein>
<evidence type="ECO:0000313" key="1">
    <source>
        <dbReference type="EMBL" id="STZ45748.1"/>
    </source>
</evidence>
<accession>A0A378SUH7</accession>
<evidence type="ECO:0000313" key="2">
    <source>
        <dbReference type="Proteomes" id="UP000254291"/>
    </source>
</evidence>